<keyword evidence="1" id="KW-0812">Transmembrane</keyword>
<evidence type="ECO:0000313" key="3">
    <source>
        <dbReference type="EMBL" id="PQK10310.1"/>
    </source>
</evidence>
<dbReference type="EMBL" id="JRHA01000002">
    <property type="protein sequence ID" value="PQK10310.1"/>
    <property type="molecule type" value="Genomic_DNA"/>
</dbReference>
<dbReference type="AlphaFoldDB" id="A0A2S7Y2C2"/>
<reference evidence="3 4" key="1">
    <citation type="submission" date="2016-07" db="EMBL/GenBank/DDBJ databases">
        <title>Comparative genomics of the entomopathogenic fungus Beauveria bassiana.</title>
        <authorList>
            <person name="Valero Jimenez C.A."/>
            <person name="Zwaan B.J."/>
            <person name="Van Kan J.A."/>
            <person name="Takken W."/>
            <person name="Debets A.J."/>
            <person name="Schoustra S.E."/>
            <person name="Koenraadt C.J."/>
        </authorList>
    </citation>
    <scope>NUCLEOTIDE SEQUENCE [LARGE SCALE GENOMIC DNA]</scope>
    <source>
        <strain evidence="3 4">ARSEF 8028</strain>
    </source>
</reference>
<accession>A0A2S7Y2C2</accession>
<proteinExistence type="predicted"/>
<dbReference type="OrthoDB" id="5242705at2759"/>
<evidence type="ECO:0008006" key="5">
    <source>
        <dbReference type="Google" id="ProtNLM"/>
    </source>
</evidence>
<comment type="caution">
    <text evidence="3">The sequence shown here is derived from an EMBL/GenBank/DDBJ whole genome shotgun (WGS) entry which is preliminary data.</text>
</comment>
<feature type="signal peptide" evidence="2">
    <location>
        <begin position="1"/>
        <end position="15"/>
    </location>
</feature>
<sequence>MVVIALVTVARVGVGNVVEACIAQGAWIWVAKTHQRRTNTVARLEDFKLFDEASRGFLGSAALIWRMKGLHLSCIGAAIILFTHGFETFSQQMVDYVPKPVVFKNETERSAPANFRSDYWDNDLTLQLSTKAAIYTGIIADEIPVLLPTCSTGNCSWPIFPSLAVCGECTPKNVLIECSDEICVYNVSSNTSIKVLRGDDNEAFKVRPITERPSLREQGTTAYLSIFELVGASEHKSKTDSKGFECALWVCMKAYDTSMNDGHLSQRIISVWNETQLEKKTNAHLDEHVFINVPNEMNTLEHSRYTISARAVETIRRFMDNLTNGWYQDNGGRVNFSSDWIEAIHDGLPAMSEWMDQLTLSLSNEFRRHGKLRDSFSTSYEGSATKLANFVKVKWLWMLYPPLCLIVSLYYLFATISASVRDDVAIWKGDSMPMLFSCIHPDILHLGSGMIDTHKGLDELGRHGIALAKSESGAWVFEPTVEPDDHRGRLRRVFRWRD</sequence>
<keyword evidence="2" id="KW-0732">Signal</keyword>
<organism evidence="3 4">
    <name type="scientific">Beauveria bassiana</name>
    <name type="common">White muscardine disease fungus</name>
    <name type="synonym">Tritirachium shiotae</name>
    <dbReference type="NCBI Taxonomy" id="176275"/>
    <lineage>
        <taxon>Eukaryota</taxon>
        <taxon>Fungi</taxon>
        <taxon>Dikarya</taxon>
        <taxon>Ascomycota</taxon>
        <taxon>Pezizomycotina</taxon>
        <taxon>Sordariomycetes</taxon>
        <taxon>Hypocreomycetidae</taxon>
        <taxon>Hypocreales</taxon>
        <taxon>Cordycipitaceae</taxon>
        <taxon>Beauveria</taxon>
    </lineage>
</organism>
<feature type="chain" id="PRO_5015467727" description="Arginase family protein" evidence="2">
    <location>
        <begin position="16"/>
        <end position="498"/>
    </location>
</feature>
<evidence type="ECO:0000256" key="2">
    <source>
        <dbReference type="SAM" id="SignalP"/>
    </source>
</evidence>
<name>A0A2S7Y2C2_BEABA</name>
<dbReference type="Pfam" id="PF11374">
    <property type="entry name" value="DUF3176"/>
    <property type="match status" value="1"/>
</dbReference>
<evidence type="ECO:0000313" key="4">
    <source>
        <dbReference type="Proteomes" id="UP000237441"/>
    </source>
</evidence>
<keyword evidence="1" id="KW-1133">Transmembrane helix</keyword>
<dbReference type="Proteomes" id="UP000237441">
    <property type="component" value="Unassembled WGS sequence"/>
</dbReference>
<dbReference type="PANTHER" id="PTHR35394:SF5">
    <property type="entry name" value="DUF3176 DOMAIN-CONTAINING PROTEIN"/>
    <property type="match status" value="1"/>
</dbReference>
<feature type="transmembrane region" description="Helical" evidence="1">
    <location>
        <begin position="395"/>
        <end position="413"/>
    </location>
</feature>
<dbReference type="PANTHER" id="PTHR35394">
    <property type="entry name" value="DUF3176 DOMAIN-CONTAINING PROTEIN"/>
    <property type="match status" value="1"/>
</dbReference>
<dbReference type="InterPro" id="IPR021514">
    <property type="entry name" value="DUF3176"/>
</dbReference>
<protein>
    <recommendedName>
        <fullName evidence="5">Arginase family protein</fullName>
    </recommendedName>
</protein>
<keyword evidence="1" id="KW-0472">Membrane</keyword>
<gene>
    <name evidence="3" type="ORF">BB8028_0002g06320</name>
</gene>
<evidence type="ECO:0000256" key="1">
    <source>
        <dbReference type="SAM" id="Phobius"/>
    </source>
</evidence>